<comment type="similarity">
    <text evidence="2 4">Belongs to the bacterial solute-binding protein 3 family.</text>
</comment>
<dbReference type="RefSeq" id="WP_069911007.1">
    <property type="nucleotide sequence ID" value="NZ_LAJE02000259.1"/>
</dbReference>
<evidence type="ECO:0000256" key="1">
    <source>
        <dbReference type="ARBA" id="ARBA00004196"/>
    </source>
</evidence>
<proteinExistence type="inferred from homology"/>
<feature type="signal peptide" evidence="5">
    <location>
        <begin position="1"/>
        <end position="22"/>
    </location>
</feature>
<comment type="caution">
    <text evidence="7">The sequence shown here is derived from an EMBL/GenBank/DDBJ whole genome shotgun (WGS) entry which is preliminary data.</text>
</comment>
<organism evidence="7 8">
    <name type="scientific">Devosia insulae DS-56</name>
    <dbReference type="NCBI Taxonomy" id="1116389"/>
    <lineage>
        <taxon>Bacteria</taxon>
        <taxon>Pseudomonadati</taxon>
        <taxon>Pseudomonadota</taxon>
        <taxon>Alphaproteobacteria</taxon>
        <taxon>Hyphomicrobiales</taxon>
        <taxon>Devosiaceae</taxon>
        <taxon>Devosia</taxon>
    </lineage>
</organism>
<evidence type="ECO:0000313" key="7">
    <source>
        <dbReference type="EMBL" id="OEO29751.1"/>
    </source>
</evidence>
<dbReference type="Proteomes" id="UP000095463">
    <property type="component" value="Unassembled WGS sequence"/>
</dbReference>
<comment type="subcellular location">
    <subcellularLocation>
        <location evidence="1">Cell envelope</location>
    </subcellularLocation>
</comment>
<keyword evidence="8" id="KW-1185">Reference proteome</keyword>
<dbReference type="PANTHER" id="PTHR35936:SF19">
    <property type="entry name" value="AMINO-ACID-BINDING PROTEIN YXEM-RELATED"/>
    <property type="match status" value="1"/>
</dbReference>
<evidence type="ECO:0000256" key="3">
    <source>
        <dbReference type="ARBA" id="ARBA00022729"/>
    </source>
</evidence>
<gene>
    <name evidence="7" type="ORF">VW23_024260</name>
</gene>
<dbReference type="SUPFAM" id="SSF53850">
    <property type="entry name" value="Periplasmic binding protein-like II"/>
    <property type="match status" value="1"/>
</dbReference>
<dbReference type="SMART" id="SM00062">
    <property type="entry name" value="PBPb"/>
    <property type="match status" value="1"/>
</dbReference>
<dbReference type="Gene3D" id="3.40.190.10">
    <property type="entry name" value="Periplasmic binding protein-like II"/>
    <property type="match status" value="2"/>
</dbReference>
<sequence>MNKLVLAAAAAALAMFATGANAQAIRIATEGAYAPWNFLDEAGKPAGFEIDLGNEICKRAALECAFQVNEWDSIIPNLVAGNYDLIMAGMSITDERKQSIDFTTNYFPPDPSHYMVRTGTALDFAALTGKSIGVQGGTIQAGYAETTFGGTNTIKSFETADQALADLNAGNVDVVLADSSYISEIVAGSGGAIEVVGPEVMLGGGVGAGVRKADTELRDKVTGVIDEMKKDGSLDALIIKWFPDKAPGPIFAGG</sequence>
<evidence type="ECO:0000313" key="8">
    <source>
        <dbReference type="Proteomes" id="UP000095463"/>
    </source>
</evidence>
<accession>A0A1E5XMF2</accession>
<name>A0A1E5XMF2_9HYPH</name>
<feature type="chain" id="PRO_5009190287" evidence="5">
    <location>
        <begin position="23"/>
        <end position="254"/>
    </location>
</feature>
<dbReference type="Pfam" id="PF00497">
    <property type="entry name" value="SBP_bac_3"/>
    <property type="match status" value="1"/>
</dbReference>
<dbReference type="PROSITE" id="PS01039">
    <property type="entry name" value="SBP_BACTERIAL_3"/>
    <property type="match status" value="1"/>
</dbReference>
<feature type="domain" description="Solute-binding protein family 3/N-terminal" evidence="6">
    <location>
        <begin position="24"/>
        <end position="245"/>
    </location>
</feature>
<evidence type="ECO:0000256" key="5">
    <source>
        <dbReference type="SAM" id="SignalP"/>
    </source>
</evidence>
<keyword evidence="3 5" id="KW-0732">Signal</keyword>
<evidence type="ECO:0000259" key="6">
    <source>
        <dbReference type="SMART" id="SM00062"/>
    </source>
</evidence>
<dbReference type="InterPro" id="IPR001638">
    <property type="entry name" value="Solute-binding_3/MltF_N"/>
</dbReference>
<dbReference type="PANTHER" id="PTHR35936">
    <property type="entry name" value="MEMBRANE-BOUND LYTIC MUREIN TRANSGLYCOSYLASE F"/>
    <property type="match status" value="1"/>
</dbReference>
<dbReference type="InterPro" id="IPR018313">
    <property type="entry name" value="SBP_3_CS"/>
</dbReference>
<reference evidence="7 8" key="1">
    <citation type="journal article" date="2015" name="Genome Announc.">
        <title>Genome Assemblies of Three Soil-Associated Devosia species: D. insulae, D. limi, and D. soli.</title>
        <authorList>
            <person name="Hassan Y.I."/>
            <person name="Lepp D."/>
            <person name="Zhou T."/>
        </authorList>
    </citation>
    <scope>NUCLEOTIDE SEQUENCE [LARGE SCALE GENOMIC DNA]</scope>
    <source>
        <strain evidence="7 8">DS-56</strain>
    </source>
</reference>
<evidence type="ECO:0000256" key="2">
    <source>
        <dbReference type="ARBA" id="ARBA00010333"/>
    </source>
</evidence>
<dbReference type="EMBL" id="LAJE02000259">
    <property type="protein sequence ID" value="OEO29751.1"/>
    <property type="molecule type" value="Genomic_DNA"/>
</dbReference>
<protein>
    <submittedName>
        <fullName evidence="7">Amino acid ABC transporter</fullName>
    </submittedName>
</protein>
<dbReference type="OrthoDB" id="9807134at2"/>
<evidence type="ECO:0000256" key="4">
    <source>
        <dbReference type="RuleBase" id="RU003744"/>
    </source>
</evidence>
<dbReference type="GO" id="GO:0030313">
    <property type="term" value="C:cell envelope"/>
    <property type="evidence" value="ECO:0007669"/>
    <property type="project" value="UniProtKB-SubCell"/>
</dbReference>
<dbReference type="AlphaFoldDB" id="A0A1E5XMF2"/>